<reference evidence="3" key="1">
    <citation type="submission" date="2023-03" db="EMBL/GenBank/DDBJ databases">
        <title>Massive genome expansion in bonnet fungi (Mycena s.s.) driven by repeated elements and novel gene families across ecological guilds.</title>
        <authorList>
            <consortium name="Lawrence Berkeley National Laboratory"/>
            <person name="Harder C.B."/>
            <person name="Miyauchi S."/>
            <person name="Viragh M."/>
            <person name="Kuo A."/>
            <person name="Thoen E."/>
            <person name="Andreopoulos B."/>
            <person name="Lu D."/>
            <person name="Skrede I."/>
            <person name="Drula E."/>
            <person name="Henrissat B."/>
            <person name="Morin E."/>
            <person name="Kohler A."/>
            <person name="Barry K."/>
            <person name="LaButti K."/>
            <person name="Morin E."/>
            <person name="Salamov A."/>
            <person name="Lipzen A."/>
            <person name="Mereny Z."/>
            <person name="Hegedus B."/>
            <person name="Baldrian P."/>
            <person name="Stursova M."/>
            <person name="Weitz H."/>
            <person name="Taylor A."/>
            <person name="Grigoriev I.V."/>
            <person name="Nagy L.G."/>
            <person name="Martin F."/>
            <person name="Kauserud H."/>
        </authorList>
    </citation>
    <scope>NUCLEOTIDE SEQUENCE</scope>
    <source>
        <strain evidence="3">9284</strain>
    </source>
</reference>
<dbReference type="Proteomes" id="UP001221142">
    <property type="component" value="Unassembled WGS sequence"/>
</dbReference>
<protein>
    <submittedName>
        <fullName evidence="3">Regulator of chromosome condensation 1/beta-lactamase-inhibitor protein II</fullName>
    </submittedName>
</protein>
<accession>A0AAD7B2T3</accession>
<dbReference type="PANTHER" id="PTHR22870">
    <property type="entry name" value="REGULATOR OF CHROMOSOME CONDENSATION"/>
    <property type="match status" value="1"/>
</dbReference>
<dbReference type="InterPro" id="IPR051210">
    <property type="entry name" value="Ub_ligase/GEF_domain"/>
</dbReference>
<dbReference type="InterPro" id="IPR009091">
    <property type="entry name" value="RCC1/BLIP-II"/>
</dbReference>
<dbReference type="Pfam" id="PF00415">
    <property type="entry name" value="RCC1"/>
    <property type="match status" value="1"/>
</dbReference>
<dbReference type="Gene3D" id="2.130.10.30">
    <property type="entry name" value="Regulator of chromosome condensation 1/beta-lactamase-inhibitor protein II"/>
    <property type="match status" value="2"/>
</dbReference>
<dbReference type="SUPFAM" id="SSF50985">
    <property type="entry name" value="RCC1/BLIP-II"/>
    <property type="match status" value="1"/>
</dbReference>
<keyword evidence="1" id="KW-0677">Repeat</keyword>
<sequence length="370" mass="39412">MLISAGSNAHGQLSNGSLDDSHSFSPSSFHGFEPGVIPGKLLDLVCGANHTITLLEINDHPELWGCGDGSSGQLGPSYTREDSTIFKPLDLLLEKNGFAGYFPRLVCASWETTYIVLSSPDMPDTLISMGANDFGDLGIGAQKVPAKDFHVVHPTDRPFIVESLLAGQHHVIAKLTTPSETLVVGWGTSRHGQLGNNLATKPFLSSPEIIILPTPISSAALGHQHTVLLHSSGTLSGLGSNRKHQLQGIGECADIKGVACTWNGTFLLTHDQHILSAGQLGRETTTALAHVKFPFTNATHRLTRIACGSEHVLACFVLRDSSEVWGWGWNEHGNLGIGTTEDVCVPVRLWSGPGDVGIWAGSGTSWIAVQ</sequence>
<evidence type="ECO:0000313" key="3">
    <source>
        <dbReference type="EMBL" id="KAJ7608781.1"/>
    </source>
</evidence>
<evidence type="ECO:0000256" key="2">
    <source>
        <dbReference type="PROSITE-ProRule" id="PRU00235"/>
    </source>
</evidence>
<comment type="caution">
    <text evidence="3">The sequence shown here is derived from an EMBL/GenBank/DDBJ whole genome shotgun (WGS) entry which is preliminary data.</text>
</comment>
<dbReference type="PROSITE" id="PS50012">
    <property type="entry name" value="RCC1_3"/>
    <property type="match status" value="2"/>
</dbReference>
<dbReference type="EMBL" id="JARKIF010000043">
    <property type="protein sequence ID" value="KAJ7608781.1"/>
    <property type="molecule type" value="Genomic_DNA"/>
</dbReference>
<dbReference type="PANTHER" id="PTHR22870:SF466">
    <property type="entry name" value="ANKYRIN REPEAT-CONTAINING PROTEIN"/>
    <property type="match status" value="1"/>
</dbReference>
<evidence type="ECO:0000256" key="1">
    <source>
        <dbReference type="ARBA" id="ARBA00022737"/>
    </source>
</evidence>
<evidence type="ECO:0000313" key="4">
    <source>
        <dbReference type="Proteomes" id="UP001221142"/>
    </source>
</evidence>
<dbReference type="AlphaFoldDB" id="A0AAD7B2T3"/>
<keyword evidence="4" id="KW-1185">Reference proteome</keyword>
<feature type="repeat" description="RCC1" evidence="2">
    <location>
        <begin position="181"/>
        <end position="232"/>
    </location>
</feature>
<proteinExistence type="predicted"/>
<name>A0AAD7B2T3_9AGAR</name>
<dbReference type="InterPro" id="IPR000408">
    <property type="entry name" value="Reg_chr_condens"/>
</dbReference>
<organism evidence="3 4">
    <name type="scientific">Roridomyces roridus</name>
    <dbReference type="NCBI Taxonomy" id="1738132"/>
    <lineage>
        <taxon>Eukaryota</taxon>
        <taxon>Fungi</taxon>
        <taxon>Dikarya</taxon>
        <taxon>Basidiomycota</taxon>
        <taxon>Agaricomycotina</taxon>
        <taxon>Agaricomycetes</taxon>
        <taxon>Agaricomycetidae</taxon>
        <taxon>Agaricales</taxon>
        <taxon>Marasmiineae</taxon>
        <taxon>Mycenaceae</taxon>
        <taxon>Roridomyces</taxon>
    </lineage>
</organism>
<feature type="repeat" description="RCC1" evidence="2">
    <location>
        <begin position="1"/>
        <end position="57"/>
    </location>
</feature>
<gene>
    <name evidence="3" type="ORF">FB45DRAFT_1067261</name>
</gene>